<evidence type="ECO:0000313" key="1">
    <source>
        <dbReference type="EMBL" id="KAK0054721.1"/>
    </source>
</evidence>
<keyword evidence="2" id="KW-1185">Reference proteome</keyword>
<reference evidence="1" key="2">
    <citation type="submission" date="2023-04" db="EMBL/GenBank/DDBJ databases">
        <authorList>
            <person name="Bu L."/>
            <person name="Lu L."/>
            <person name="Laidemitt M.R."/>
            <person name="Zhang S.M."/>
            <person name="Mutuku M."/>
            <person name="Mkoji G."/>
            <person name="Steinauer M."/>
            <person name="Loker E.S."/>
        </authorList>
    </citation>
    <scope>NUCLEOTIDE SEQUENCE</scope>
    <source>
        <strain evidence="1">KasaAsao</strain>
        <tissue evidence="1">Whole Snail</tissue>
    </source>
</reference>
<dbReference type="Proteomes" id="UP001233172">
    <property type="component" value="Unassembled WGS sequence"/>
</dbReference>
<evidence type="ECO:0000313" key="2">
    <source>
        <dbReference type="Proteomes" id="UP001233172"/>
    </source>
</evidence>
<dbReference type="AlphaFoldDB" id="A0AAD8BHZ3"/>
<reference evidence="1" key="1">
    <citation type="journal article" date="2023" name="PLoS Negl. Trop. Dis.">
        <title>A genome sequence for Biomphalaria pfeifferi, the major vector snail for the human-infecting parasite Schistosoma mansoni.</title>
        <authorList>
            <person name="Bu L."/>
            <person name="Lu L."/>
            <person name="Laidemitt M.R."/>
            <person name="Zhang S.M."/>
            <person name="Mutuku M."/>
            <person name="Mkoji G."/>
            <person name="Steinauer M."/>
            <person name="Loker E.S."/>
        </authorList>
    </citation>
    <scope>NUCLEOTIDE SEQUENCE</scope>
    <source>
        <strain evidence="1">KasaAsao</strain>
    </source>
</reference>
<proteinExistence type="predicted"/>
<sequence>NHGAEDIEINYRKFPYRLAAYGADGIKVSTLCDQRLARLSSGKRGRYCHVASTMI</sequence>
<name>A0AAD8BHZ3_BIOPF</name>
<dbReference type="EMBL" id="JASAOG010000075">
    <property type="protein sequence ID" value="KAK0054721.1"/>
    <property type="molecule type" value="Genomic_DNA"/>
</dbReference>
<feature type="non-terminal residue" evidence="1">
    <location>
        <position position="1"/>
    </location>
</feature>
<gene>
    <name evidence="1" type="ORF">Bpfe_015818</name>
</gene>
<comment type="caution">
    <text evidence="1">The sequence shown here is derived from an EMBL/GenBank/DDBJ whole genome shotgun (WGS) entry which is preliminary data.</text>
</comment>
<accession>A0AAD8BHZ3</accession>
<protein>
    <submittedName>
        <fullName evidence="1">Uncharacterized protein</fullName>
    </submittedName>
</protein>
<organism evidence="1 2">
    <name type="scientific">Biomphalaria pfeifferi</name>
    <name type="common">Bloodfluke planorb</name>
    <name type="synonym">Freshwater snail</name>
    <dbReference type="NCBI Taxonomy" id="112525"/>
    <lineage>
        <taxon>Eukaryota</taxon>
        <taxon>Metazoa</taxon>
        <taxon>Spiralia</taxon>
        <taxon>Lophotrochozoa</taxon>
        <taxon>Mollusca</taxon>
        <taxon>Gastropoda</taxon>
        <taxon>Heterobranchia</taxon>
        <taxon>Euthyneura</taxon>
        <taxon>Panpulmonata</taxon>
        <taxon>Hygrophila</taxon>
        <taxon>Lymnaeoidea</taxon>
        <taxon>Planorbidae</taxon>
        <taxon>Biomphalaria</taxon>
    </lineage>
</organism>